<dbReference type="OrthoDB" id="5865767at2759"/>
<evidence type="ECO:0000313" key="4">
    <source>
        <dbReference type="Proteomes" id="UP000663193"/>
    </source>
</evidence>
<feature type="region of interest" description="Disordered" evidence="1">
    <location>
        <begin position="294"/>
        <end position="371"/>
    </location>
</feature>
<dbReference type="AlphaFoldDB" id="A0A7U2EPS1"/>
<dbReference type="Gene3D" id="2.30.29.30">
    <property type="entry name" value="Pleckstrin-homology domain (PH domain)/Phosphotyrosine-binding domain (PTB)"/>
    <property type="match status" value="1"/>
</dbReference>
<dbReference type="PANTHER" id="PTHR37283">
    <property type="entry name" value="PH DOMAIN-CONTAINING PROTEIN YHR131C"/>
    <property type="match status" value="1"/>
</dbReference>
<organism evidence="3 4">
    <name type="scientific">Phaeosphaeria nodorum (strain SN15 / ATCC MYA-4574 / FGSC 10173)</name>
    <name type="common">Glume blotch fungus</name>
    <name type="synonym">Parastagonospora nodorum</name>
    <dbReference type="NCBI Taxonomy" id="321614"/>
    <lineage>
        <taxon>Eukaryota</taxon>
        <taxon>Fungi</taxon>
        <taxon>Dikarya</taxon>
        <taxon>Ascomycota</taxon>
        <taxon>Pezizomycotina</taxon>
        <taxon>Dothideomycetes</taxon>
        <taxon>Pleosporomycetidae</taxon>
        <taxon>Pleosporales</taxon>
        <taxon>Pleosporineae</taxon>
        <taxon>Phaeosphaeriaceae</taxon>
        <taxon>Parastagonospora</taxon>
    </lineage>
</organism>
<feature type="region of interest" description="Disordered" evidence="1">
    <location>
        <begin position="1"/>
        <end position="26"/>
    </location>
</feature>
<feature type="domain" description="PH" evidence="2">
    <location>
        <begin position="83"/>
        <end position="229"/>
    </location>
</feature>
<dbReference type="PANTHER" id="PTHR37283:SF1">
    <property type="entry name" value="PH DOMAIN-CONTAINING PROTEIN YHR131C"/>
    <property type="match status" value="1"/>
</dbReference>
<dbReference type="SUPFAM" id="SSF50729">
    <property type="entry name" value="PH domain-like"/>
    <property type="match status" value="1"/>
</dbReference>
<sequence length="510" mass="55779">MEFVTEITAQGRQNRTSTTPSTVPSAPPTYGYHNTYHTHAQLPAGSPPTYARANDPKTLRHLEEKAQTEVACSSALPPAYSCSVELSGVLGLKPELSSPFHVAGNREWFDAFVVLQGTRLSIYRVKMPGLLSKSRAPSPGKLIHSYSLQHAEVGVASDFKKTPLVPRSPFAHLVPASTRPKLYETDPHLFEPVREHAIRLRLETEQFLICAPSQESMLDWIESLCAAVDISTPIEDRSEPRYRSLPRRSRRQRLLDSAQLGENMENLTNLEAGRRIIAQQEQIIRQLYPHLAGSAPSTADSSFGTTTTITASTTPAPTATDVDMLDDFDPEDATPPSRSSQSPDEDFSPPSSSPSDPKDTEPTRTSPSQILRYRRRCAPVLLASSPRVSDIVFMDNQRFRIDVKQHILVDYTPLPPRYDAHNFPKQKRMTKLQRASKIVVVAERPGSPVRGVSDDSIASISFGEDLDLSIGLGPSASADSVGGSGPPSPTQAKGKRIEGGEMEAGVAIVV</sequence>
<dbReference type="RefSeq" id="XP_001790967.1">
    <property type="nucleotide sequence ID" value="XM_001790915.1"/>
</dbReference>
<dbReference type="InterPro" id="IPR011993">
    <property type="entry name" value="PH-like_dom_sf"/>
</dbReference>
<feature type="compositionally biased region" description="Acidic residues" evidence="1">
    <location>
        <begin position="323"/>
        <end position="332"/>
    </location>
</feature>
<evidence type="ECO:0000313" key="3">
    <source>
        <dbReference type="EMBL" id="QRC90758.1"/>
    </source>
</evidence>
<dbReference type="Proteomes" id="UP000663193">
    <property type="component" value="Chromosome 1"/>
</dbReference>
<reference evidence="4" key="1">
    <citation type="journal article" date="2021" name="BMC Genomics">
        <title>Chromosome-level genome assembly and manually-curated proteome of model necrotroph Parastagonospora nodorum Sn15 reveals a genome-wide trove of candidate effector homologs, and redundancy of virulence-related functions within an accessory chromosome.</title>
        <authorList>
            <person name="Bertazzoni S."/>
            <person name="Jones D.A.B."/>
            <person name="Phan H.T."/>
            <person name="Tan K.-C."/>
            <person name="Hane J.K."/>
        </authorList>
    </citation>
    <scope>NUCLEOTIDE SEQUENCE [LARGE SCALE GENOMIC DNA]</scope>
    <source>
        <strain evidence="4">SN15 / ATCC MYA-4574 / FGSC 10173)</strain>
    </source>
</reference>
<dbReference type="KEGG" id="pno:SNOG_00276"/>
<protein>
    <recommendedName>
        <fullName evidence="2">PH domain-containing protein</fullName>
    </recommendedName>
</protein>
<proteinExistence type="predicted"/>
<dbReference type="InterPro" id="IPR001849">
    <property type="entry name" value="PH_domain"/>
</dbReference>
<feature type="compositionally biased region" description="Low complexity" evidence="1">
    <location>
        <begin position="297"/>
        <end position="320"/>
    </location>
</feature>
<dbReference type="SMART" id="SM00233">
    <property type="entry name" value="PH"/>
    <property type="match status" value="1"/>
</dbReference>
<keyword evidence="4" id="KW-1185">Reference proteome</keyword>
<feature type="region of interest" description="Disordered" evidence="1">
    <location>
        <begin position="473"/>
        <end position="500"/>
    </location>
</feature>
<accession>A0A7U2EPS1</accession>
<dbReference type="EMBL" id="CP069023">
    <property type="protein sequence ID" value="QRC90758.1"/>
    <property type="molecule type" value="Genomic_DNA"/>
</dbReference>
<name>A0A7U2EPS1_PHANO</name>
<dbReference type="PROSITE" id="PS50003">
    <property type="entry name" value="PH_DOMAIN"/>
    <property type="match status" value="1"/>
</dbReference>
<dbReference type="VEuPathDB" id="FungiDB:JI435_002760"/>
<gene>
    <name evidence="3" type="ORF">JI435_002760</name>
</gene>
<evidence type="ECO:0000259" key="2">
    <source>
        <dbReference type="PROSITE" id="PS50003"/>
    </source>
</evidence>
<dbReference type="OMA" id="GKQWFVD"/>
<evidence type="ECO:0000256" key="1">
    <source>
        <dbReference type="SAM" id="MobiDB-lite"/>
    </source>
</evidence>